<evidence type="ECO:0000256" key="12">
    <source>
        <dbReference type="ARBA" id="ARBA00049723"/>
    </source>
</evidence>
<evidence type="ECO:0000256" key="13">
    <source>
        <dbReference type="ARBA" id="ARBA00049744"/>
    </source>
</evidence>
<dbReference type="InterPro" id="IPR007867">
    <property type="entry name" value="GMC_OxRtase_C"/>
</dbReference>
<gene>
    <name evidence="17" type="ORF">Tsubulata_001330</name>
</gene>
<dbReference type="GO" id="GO:0004769">
    <property type="term" value="F:steroid Delta-isomerase activity"/>
    <property type="evidence" value="ECO:0007669"/>
    <property type="project" value="UniProtKB-EC"/>
</dbReference>
<proteinExistence type="predicted"/>
<evidence type="ECO:0000256" key="8">
    <source>
        <dbReference type="ARBA" id="ARBA00023221"/>
    </source>
</evidence>
<dbReference type="Pfam" id="PF05199">
    <property type="entry name" value="GMC_oxred_C"/>
    <property type="match status" value="1"/>
</dbReference>
<comment type="pathway">
    <text evidence="11">Steroid metabolism; cholesterol degradation.</text>
</comment>
<keyword evidence="7" id="KW-1207">Sterol metabolism</keyword>
<name>A0A9Q0J6Q8_9ROSI</name>
<reference evidence="17" key="2">
    <citation type="journal article" date="2023" name="Plants (Basel)">
        <title>Annotation of the Turnera subulata (Passifloraceae) Draft Genome Reveals the S-Locus Evolved after the Divergence of Turneroideae from Passifloroideae in a Stepwise Manner.</title>
        <authorList>
            <person name="Henning P.M."/>
            <person name="Roalson E.H."/>
            <person name="Mir W."/>
            <person name="McCubbin A.G."/>
            <person name="Shore J.S."/>
        </authorList>
    </citation>
    <scope>NUCLEOTIDE SEQUENCE</scope>
    <source>
        <strain evidence="17">F60SS</strain>
    </source>
</reference>
<dbReference type="PANTHER" id="PTHR47470">
    <property type="entry name" value="CHOLESTEROL OXIDASE"/>
    <property type="match status" value="1"/>
</dbReference>
<dbReference type="Proteomes" id="UP001141552">
    <property type="component" value="Unassembled WGS sequence"/>
</dbReference>
<evidence type="ECO:0000256" key="6">
    <source>
        <dbReference type="ARBA" id="ARBA00023098"/>
    </source>
</evidence>
<evidence type="ECO:0000256" key="11">
    <source>
        <dbReference type="ARBA" id="ARBA00049645"/>
    </source>
</evidence>
<reference evidence="17" key="1">
    <citation type="submission" date="2022-02" db="EMBL/GenBank/DDBJ databases">
        <authorList>
            <person name="Henning P.M."/>
            <person name="McCubbin A.G."/>
            <person name="Shore J.S."/>
        </authorList>
    </citation>
    <scope>NUCLEOTIDE SEQUENCE</scope>
    <source>
        <strain evidence="17">F60SS</strain>
        <tissue evidence="17">Leaves</tissue>
    </source>
</reference>
<evidence type="ECO:0000256" key="7">
    <source>
        <dbReference type="ARBA" id="ARBA00023166"/>
    </source>
</evidence>
<dbReference type="InterPro" id="IPR036188">
    <property type="entry name" value="FAD/NAD-bd_sf"/>
</dbReference>
<accession>A0A9Q0J6Q8</accession>
<protein>
    <recommendedName>
        <fullName evidence="13">Cholesterol oxidase</fullName>
        <ecNumber evidence="12">1.1.3.6</ecNumber>
        <ecNumber evidence="10">5.3.3.1</ecNumber>
    </recommendedName>
    <alternativeName>
        <fullName evidence="14">Cholesterol isomerase</fullName>
    </alternativeName>
</protein>
<evidence type="ECO:0000259" key="16">
    <source>
        <dbReference type="Pfam" id="PF05199"/>
    </source>
</evidence>
<feature type="transmembrane region" description="Helical" evidence="15">
    <location>
        <begin position="790"/>
        <end position="810"/>
    </location>
</feature>
<keyword evidence="15" id="KW-1133">Transmembrane helix</keyword>
<dbReference type="OrthoDB" id="9974421at2759"/>
<dbReference type="SUPFAM" id="SSF53474">
    <property type="entry name" value="alpha/beta-Hydrolases"/>
    <property type="match status" value="1"/>
</dbReference>
<dbReference type="EC" id="1.1.3.6" evidence="12"/>
<comment type="cofactor">
    <cofactor evidence="1">
        <name>FAD</name>
        <dbReference type="ChEBI" id="CHEBI:57692"/>
    </cofactor>
</comment>
<dbReference type="InterPro" id="IPR029058">
    <property type="entry name" value="AB_hydrolase_fold"/>
</dbReference>
<sequence>MLFKGITTYGCPPGYGFLHGIIDEVKHVIGHQSSQGMVLNAIGYDNSDGKITLDKHTDKICFRPPQDPLLARKIEAFQKVTRKLGGVLYMSRYSSTAVHLLGGCNASSDSSGGVCNHKGQVFDSKTPSSVHGGLYVCDASLIPCSVGINPCLTITIAAEHISRHLVKDVLDCKAQKSAIGVTVDPAPVAVARNNDLDCDHNSTLLIRETMRGSVGGMPCTTHLKMKPNSLTGKASNRWDWFFQEAHPLLREKVGGHVVFGGIQKEVLHVIDGEIDMCAVDSRTPYTQYMHYRLLLAASSGKRYLLEGRKIMSPYLFGLYALKETRTLHATFSEVVANGSSDSRLTLKGELRVPVLQVLKSLVTLQGCNSVWFVFILLLSFARTYFFQIPRGRQRDFCPSDCFAKSYPTSTLHKIVAEDGNFISCRHWKSTTNPERNKEGKLLEPVLLLNGYSGENYWLPTEPHDLVRTMLEEGHDVWLLQSRLHPSNAATNSTIEDIGKYDIPAAISGIIEEHGPSTKVHLVAHCAGGLAVHIALMGGHVSATKISSLSCTNSSMFFKLTALAKVKMWLPLVPMTMAVLGKEKILPLQESSKEASARHRFLKWIAHCMPRYEICNCKVCEVFSGIFGNAFWHENISPSLHYWLNNEDITNLPMSAFPHLRKICNAGYIVDSKGNNSYLIHPERMAVSTLYISGGRPLLVTPETSFLANKYMRLHQPGFRHERVVVEDFGHSDLLIGEKSCEKVFPHILDHIRSAEQEGKKGMKSTAKGIKKYRKEVLDWADDPHGGFKSWFSPLSIALLFLLFSLALIPFSNRIRVETF</sequence>
<keyword evidence="4" id="KW-0274">FAD</keyword>
<dbReference type="EC" id="5.3.3.1" evidence="10"/>
<evidence type="ECO:0000256" key="5">
    <source>
        <dbReference type="ARBA" id="ARBA00023002"/>
    </source>
</evidence>
<dbReference type="GO" id="GO:0016995">
    <property type="term" value="F:cholesterol oxidase activity"/>
    <property type="evidence" value="ECO:0007669"/>
    <property type="project" value="UniProtKB-EC"/>
</dbReference>
<keyword evidence="5" id="KW-0560">Oxidoreductase</keyword>
<keyword evidence="2" id="KW-0153">Cholesterol metabolism</keyword>
<evidence type="ECO:0000256" key="14">
    <source>
        <dbReference type="ARBA" id="ARBA00049778"/>
    </source>
</evidence>
<comment type="caution">
    <text evidence="17">The sequence shown here is derived from an EMBL/GenBank/DDBJ whole genome shotgun (WGS) entry which is preliminary data.</text>
</comment>
<organism evidence="17 18">
    <name type="scientific">Turnera subulata</name>
    <dbReference type="NCBI Taxonomy" id="218843"/>
    <lineage>
        <taxon>Eukaryota</taxon>
        <taxon>Viridiplantae</taxon>
        <taxon>Streptophyta</taxon>
        <taxon>Embryophyta</taxon>
        <taxon>Tracheophyta</taxon>
        <taxon>Spermatophyta</taxon>
        <taxon>Magnoliopsida</taxon>
        <taxon>eudicotyledons</taxon>
        <taxon>Gunneridae</taxon>
        <taxon>Pentapetalae</taxon>
        <taxon>rosids</taxon>
        <taxon>fabids</taxon>
        <taxon>Malpighiales</taxon>
        <taxon>Passifloraceae</taxon>
        <taxon>Turnera</taxon>
    </lineage>
</organism>
<evidence type="ECO:0000256" key="2">
    <source>
        <dbReference type="ARBA" id="ARBA00022548"/>
    </source>
</evidence>
<evidence type="ECO:0000313" key="18">
    <source>
        <dbReference type="Proteomes" id="UP001141552"/>
    </source>
</evidence>
<evidence type="ECO:0000256" key="9">
    <source>
        <dbReference type="ARBA" id="ARBA00023235"/>
    </source>
</evidence>
<dbReference type="GO" id="GO:0008203">
    <property type="term" value="P:cholesterol metabolic process"/>
    <property type="evidence" value="ECO:0007669"/>
    <property type="project" value="UniProtKB-KW"/>
</dbReference>
<evidence type="ECO:0000313" key="17">
    <source>
        <dbReference type="EMBL" id="KAJ4830117.1"/>
    </source>
</evidence>
<evidence type="ECO:0000256" key="15">
    <source>
        <dbReference type="SAM" id="Phobius"/>
    </source>
</evidence>
<feature type="domain" description="Glucose-methanol-choline oxidoreductase C-terminal" evidence="16">
    <location>
        <begin position="89"/>
        <end position="158"/>
    </location>
</feature>
<dbReference type="AlphaFoldDB" id="A0A9Q0J6Q8"/>
<dbReference type="Gene3D" id="3.40.50.1820">
    <property type="entry name" value="alpha/beta hydrolase"/>
    <property type="match status" value="1"/>
</dbReference>
<dbReference type="SUPFAM" id="SSF51905">
    <property type="entry name" value="FAD/NAD(P)-binding domain"/>
    <property type="match status" value="1"/>
</dbReference>
<evidence type="ECO:0000256" key="3">
    <source>
        <dbReference type="ARBA" id="ARBA00022630"/>
    </source>
</evidence>
<keyword evidence="18" id="KW-1185">Reference proteome</keyword>
<dbReference type="PANTHER" id="PTHR47470:SF1">
    <property type="entry name" value="FAD-DEPENDENT OXIDOREDUCTASE 2 FAD BINDING DOMAIN-CONTAINING PROTEIN"/>
    <property type="match status" value="1"/>
</dbReference>
<evidence type="ECO:0000256" key="10">
    <source>
        <dbReference type="ARBA" id="ARBA00038856"/>
    </source>
</evidence>
<keyword evidence="15" id="KW-0812">Transmembrane</keyword>
<keyword evidence="8" id="KW-0753">Steroid metabolism</keyword>
<keyword evidence="3" id="KW-0285">Flavoprotein</keyword>
<evidence type="ECO:0000256" key="1">
    <source>
        <dbReference type="ARBA" id="ARBA00001974"/>
    </source>
</evidence>
<keyword evidence="9" id="KW-0413">Isomerase</keyword>
<keyword evidence="6" id="KW-0443">Lipid metabolism</keyword>
<dbReference type="EMBL" id="JAKUCV010005726">
    <property type="protein sequence ID" value="KAJ4830117.1"/>
    <property type="molecule type" value="Genomic_DNA"/>
</dbReference>
<dbReference type="Gene3D" id="3.50.50.60">
    <property type="entry name" value="FAD/NAD(P)-binding domain"/>
    <property type="match status" value="1"/>
</dbReference>
<dbReference type="InterPro" id="IPR052542">
    <property type="entry name" value="Cholesterol_Oxidase"/>
</dbReference>
<evidence type="ECO:0000256" key="4">
    <source>
        <dbReference type="ARBA" id="ARBA00022827"/>
    </source>
</evidence>
<keyword evidence="15" id="KW-0472">Membrane</keyword>